<feature type="non-terminal residue" evidence="1">
    <location>
        <position position="1"/>
    </location>
</feature>
<organism evidence="1 2">
    <name type="scientific">Cystoisospora suis</name>
    <dbReference type="NCBI Taxonomy" id="483139"/>
    <lineage>
        <taxon>Eukaryota</taxon>
        <taxon>Sar</taxon>
        <taxon>Alveolata</taxon>
        <taxon>Apicomplexa</taxon>
        <taxon>Conoidasida</taxon>
        <taxon>Coccidia</taxon>
        <taxon>Eucoccidiorida</taxon>
        <taxon>Eimeriorina</taxon>
        <taxon>Sarcocystidae</taxon>
        <taxon>Cystoisospora</taxon>
    </lineage>
</organism>
<comment type="caution">
    <text evidence="1">The sequence shown here is derived from an EMBL/GenBank/DDBJ whole genome shotgun (WGS) entry which is preliminary data.</text>
</comment>
<keyword evidence="2" id="KW-1185">Reference proteome</keyword>
<name>A0A2C6KK87_9APIC</name>
<dbReference type="Proteomes" id="UP000221165">
    <property type="component" value="Unassembled WGS sequence"/>
</dbReference>
<accession>A0A2C6KK87</accession>
<dbReference type="AlphaFoldDB" id="A0A2C6KK87"/>
<reference evidence="1 2" key="1">
    <citation type="journal article" date="2017" name="Int. J. Parasitol.">
        <title>The genome of the protozoan parasite Cystoisospora suis and a reverse vaccinology approach to identify vaccine candidates.</title>
        <authorList>
            <person name="Palmieri N."/>
            <person name="Shrestha A."/>
            <person name="Ruttkowski B."/>
            <person name="Beck T."/>
            <person name="Vogl C."/>
            <person name="Tomley F."/>
            <person name="Blake D.P."/>
            <person name="Joachim A."/>
        </authorList>
    </citation>
    <scope>NUCLEOTIDE SEQUENCE [LARGE SCALE GENOMIC DNA]</scope>
    <source>
        <strain evidence="1 2">Wien I</strain>
    </source>
</reference>
<evidence type="ECO:0000313" key="2">
    <source>
        <dbReference type="Proteomes" id="UP000221165"/>
    </source>
</evidence>
<sequence length="107" mass="11573">NDVSRPVCIVPFYGPGAYSRRFTAAYGYSEGQVSRVLVLNTSLKPCRILGGAIVARIVECAREAVDGNTSAQGRRRVNAARAVGENWEAEIPSLRATQACRTPEEFG</sequence>
<gene>
    <name evidence="1" type="ORF">CSUI_008209</name>
</gene>
<dbReference type="EMBL" id="MIGC01004528">
    <property type="protein sequence ID" value="PHJ17967.1"/>
    <property type="molecule type" value="Genomic_DNA"/>
</dbReference>
<feature type="non-terminal residue" evidence="1">
    <location>
        <position position="107"/>
    </location>
</feature>
<dbReference type="GeneID" id="94431555"/>
<proteinExistence type="predicted"/>
<dbReference type="RefSeq" id="XP_067919680.1">
    <property type="nucleotide sequence ID" value="XM_068068344.1"/>
</dbReference>
<evidence type="ECO:0000313" key="1">
    <source>
        <dbReference type="EMBL" id="PHJ17967.1"/>
    </source>
</evidence>
<protein>
    <submittedName>
        <fullName evidence="1">Uncharacterized protein</fullName>
    </submittedName>
</protein>
<dbReference type="VEuPathDB" id="ToxoDB:CSUI_008209"/>